<dbReference type="STRING" id="74649.A0A2P6SQK8"/>
<proteinExistence type="predicted"/>
<keyword evidence="2" id="KW-0812">Transmembrane</keyword>
<dbReference type="PANTHER" id="PTHR24223:SF165">
    <property type="entry name" value="ABC TRANSPORTER C FAMILY MEMBER 15-RELATED"/>
    <property type="match status" value="1"/>
</dbReference>
<keyword evidence="1" id="KW-0813">Transport</keyword>
<dbReference type="EC" id="3.6.3.44" evidence="10"/>
<dbReference type="SUPFAM" id="SSF52540">
    <property type="entry name" value="P-loop containing nucleoside triphosphate hydrolases"/>
    <property type="match status" value="1"/>
</dbReference>
<feature type="domain" description="ABC transporter" evidence="9">
    <location>
        <begin position="72"/>
        <end position="277"/>
    </location>
</feature>
<gene>
    <name evidence="10" type="ORF">RchiOBHm_Chr0c20g0500291</name>
</gene>
<keyword evidence="4" id="KW-0547">Nucleotide-binding</keyword>
<dbReference type="PANTHER" id="PTHR24223">
    <property type="entry name" value="ATP-BINDING CASSETTE SUB-FAMILY C"/>
    <property type="match status" value="1"/>
</dbReference>
<dbReference type="PROSITE" id="PS50893">
    <property type="entry name" value="ABC_TRANSPORTER_2"/>
    <property type="match status" value="1"/>
</dbReference>
<evidence type="ECO:0000313" key="10">
    <source>
        <dbReference type="EMBL" id="PRQ60965.1"/>
    </source>
</evidence>
<dbReference type="InterPro" id="IPR027417">
    <property type="entry name" value="P-loop_NTPase"/>
</dbReference>
<evidence type="ECO:0000256" key="4">
    <source>
        <dbReference type="ARBA" id="ARBA00022741"/>
    </source>
</evidence>
<keyword evidence="5" id="KW-0067">ATP-binding</keyword>
<dbReference type="CDD" id="cd03250">
    <property type="entry name" value="ABCC_MRP_domain1"/>
    <property type="match status" value="1"/>
</dbReference>
<evidence type="ECO:0000256" key="7">
    <source>
        <dbReference type="ARBA" id="ARBA00023136"/>
    </source>
</evidence>
<comment type="caution">
    <text evidence="10">The sequence shown here is derived from an EMBL/GenBank/DDBJ whole genome shotgun (WGS) entry which is preliminary data.</text>
</comment>
<organism evidence="10 11">
    <name type="scientific">Rosa chinensis</name>
    <name type="common">China rose</name>
    <dbReference type="NCBI Taxonomy" id="74649"/>
    <lineage>
        <taxon>Eukaryota</taxon>
        <taxon>Viridiplantae</taxon>
        <taxon>Streptophyta</taxon>
        <taxon>Embryophyta</taxon>
        <taxon>Tracheophyta</taxon>
        <taxon>Spermatophyta</taxon>
        <taxon>Magnoliopsida</taxon>
        <taxon>eudicotyledons</taxon>
        <taxon>Gunneridae</taxon>
        <taxon>Pentapetalae</taxon>
        <taxon>rosids</taxon>
        <taxon>fabids</taxon>
        <taxon>Rosales</taxon>
        <taxon>Rosaceae</taxon>
        <taxon>Rosoideae</taxon>
        <taxon>Rosoideae incertae sedis</taxon>
        <taxon>Rosa</taxon>
    </lineage>
</organism>
<keyword evidence="11" id="KW-1185">Reference proteome</keyword>
<keyword evidence="10" id="KW-0378">Hydrolase</keyword>
<evidence type="ECO:0000256" key="3">
    <source>
        <dbReference type="ARBA" id="ARBA00022737"/>
    </source>
</evidence>
<evidence type="ECO:0000256" key="2">
    <source>
        <dbReference type="ARBA" id="ARBA00022692"/>
    </source>
</evidence>
<keyword evidence="6" id="KW-1133">Transmembrane helix</keyword>
<dbReference type="PROSITE" id="PS00211">
    <property type="entry name" value="ABC_TRANSPORTER_1"/>
    <property type="match status" value="1"/>
</dbReference>
<dbReference type="GO" id="GO:0016020">
    <property type="term" value="C:membrane"/>
    <property type="evidence" value="ECO:0007669"/>
    <property type="project" value="InterPro"/>
</dbReference>
<dbReference type="FunFam" id="3.40.50.300:FF:000973">
    <property type="entry name" value="Multidrug resistance-associated protein 4"/>
    <property type="match status" value="1"/>
</dbReference>
<feature type="region of interest" description="Disordered" evidence="8">
    <location>
        <begin position="288"/>
        <end position="325"/>
    </location>
</feature>
<evidence type="ECO:0000259" key="9">
    <source>
        <dbReference type="PROSITE" id="PS50893"/>
    </source>
</evidence>
<dbReference type="InterPro" id="IPR050173">
    <property type="entry name" value="ABC_transporter_C-like"/>
</dbReference>
<dbReference type="InterPro" id="IPR036640">
    <property type="entry name" value="ABC1_TM_sf"/>
</dbReference>
<accession>A0A2P6SQK8</accession>
<dbReference type="Gramene" id="PRQ60965">
    <property type="protein sequence ID" value="PRQ60965"/>
    <property type="gene ID" value="RchiOBHm_Chr0c20g0500291"/>
</dbReference>
<dbReference type="OMA" id="MQFTGRE"/>
<evidence type="ECO:0000256" key="6">
    <source>
        <dbReference type="ARBA" id="ARBA00022989"/>
    </source>
</evidence>
<evidence type="ECO:0000256" key="5">
    <source>
        <dbReference type="ARBA" id="ARBA00022840"/>
    </source>
</evidence>
<evidence type="ECO:0000256" key="8">
    <source>
        <dbReference type="SAM" id="MobiDB-lite"/>
    </source>
</evidence>
<dbReference type="Pfam" id="PF00005">
    <property type="entry name" value="ABC_tran"/>
    <property type="match status" value="1"/>
</dbReference>
<dbReference type="Gene3D" id="3.40.50.300">
    <property type="entry name" value="P-loop containing nucleotide triphosphate hydrolases"/>
    <property type="match status" value="1"/>
</dbReference>
<name>A0A2P6SQK8_ROSCH</name>
<keyword evidence="3" id="KW-0677">Repeat</keyword>
<sequence length="425" mass="47369">MLMGIDLTAGRVLSALATFRMLQDPIFNLPDVLNVIAQGKVSADRVASYLMEEEIQQDAIEHIPKDQMENSIEIENGKFGWNIESSSTTLDGIHLKVRRGMKVAICGAVGSGNEISGTKAYVPQSPWILTGNIRENILFGNAFDKVKYDKTVKACALEKDLELFSSGDLTEIGERGINMSGGQKQRIQIARAVYQDADIYLLDDPFSAVDAHTGTQLFEDCMMGILKEKTTLYVTHQVEFLPAADLILVMQDGKIAQAGSFEELLKQNIGFEVLVGAHSRALESILTVENSSRTTQTPTSDNESSTDSTSNAKLPQTRQKSEHNLSIEITEKEGKLVQDEEREKGVIGKEVYWSYLTTVKAGMLVPVIILAQSSFQVLQVASNYWMAWLHLLQLRRSQNLGLSSYYLLIYYSLLEVHFVCYCEHH</sequence>
<dbReference type="AlphaFoldDB" id="A0A2P6SQK8"/>
<dbReference type="GO" id="GO:0016887">
    <property type="term" value="F:ATP hydrolysis activity"/>
    <property type="evidence" value="ECO:0007669"/>
    <property type="project" value="InterPro"/>
</dbReference>
<evidence type="ECO:0000256" key="1">
    <source>
        <dbReference type="ARBA" id="ARBA00022448"/>
    </source>
</evidence>
<dbReference type="GO" id="GO:0005524">
    <property type="term" value="F:ATP binding"/>
    <property type="evidence" value="ECO:0007669"/>
    <property type="project" value="UniProtKB-KW"/>
</dbReference>
<feature type="compositionally biased region" description="Low complexity" evidence="8">
    <location>
        <begin position="297"/>
        <end position="311"/>
    </location>
</feature>
<dbReference type="InterPro" id="IPR017871">
    <property type="entry name" value="ABC_transporter-like_CS"/>
</dbReference>
<dbReference type="InterPro" id="IPR003439">
    <property type="entry name" value="ABC_transporter-like_ATP-bd"/>
</dbReference>
<protein>
    <submittedName>
        <fullName evidence="10">Putative xenobiotic-transporting ATPase</fullName>
        <ecNumber evidence="10">3.6.3.44</ecNumber>
    </submittedName>
</protein>
<reference evidence="10 11" key="1">
    <citation type="journal article" date="2018" name="Nat. Genet.">
        <title>The Rosa genome provides new insights in the design of modern roses.</title>
        <authorList>
            <person name="Bendahmane M."/>
        </authorList>
    </citation>
    <scope>NUCLEOTIDE SEQUENCE [LARGE SCALE GENOMIC DNA]</scope>
    <source>
        <strain evidence="11">cv. Old Blush</strain>
    </source>
</reference>
<dbReference type="Gene3D" id="1.20.1560.10">
    <property type="entry name" value="ABC transporter type 1, transmembrane domain"/>
    <property type="match status" value="1"/>
</dbReference>
<dbReference type="EMBL" id="PDCK01000019">
    <property type="protein sequence ID" value="PRQ60965.1"/>
    <property type="molecule type" value="Genomic_DNA"/>
</dbReference>
<keyword evidence="7" id="KW-0472">Membrane</keyword>
<dbReference type="GO" id="GO:0042626">
    <property type="term" value="F:ATPase-coupled transmembrane transporter activity"/>
    <property type="evidence" value="ECO:0007669"/>
    <property type="project" value="TreeGrafter"/>
</dbReference>
<evidence type="ECO:0000313" key="11">
    <source>
        <dbReference type="Proteomes" id="UP000238479"/>
    </source>
</evidence>
<dbReference type="Proteomes" id="UP000238479">
    <property type="component" value="Unassembled WGS sequence"/>
</dbReference>